<dbReference type="SUPFAM" id="SSF48726">
    <property type="entry name" value="Immunoglobulin"/>
    <property type="match status" value="3"/>
</dbReference>
<protein>
    <recommendedName>
        <fullName evidence="5">Ig-like domain-containing protein</fullName>
    </recommendedName>
</protein>
<feature type="domain" description="Ig-like" evidence="5">
    <location>
        <begin position="74"/>
        <end position="163"/>
    </location>
</feature>
<feature type="domain" description="Ig-like" evidence="5">
    <location>
        <begin position="177"/>
        <end position="248"/>
    </location>
</feature>
<dbReference type="InterPro" id="IPR003598">
    <property type="entry name" value="Ig_sub2"/>
</dbReference>
<comment type="similarity">
    <text evidence="2">Belongs to the protein kinase superfamily. CAMK Ser/Thr protein kinase family.</text>
</comment>
<dbReference type="FunFam" id="2.60.40.10:FF:000107">
    <property type="entry name" value="Myosin, light chain kinase a"/>
    <property type="match status" value="1"/>
</dbReference>
<dbReference type="SMART" id="SM00409">
    <property type="entry name" value="IG"/>
    <property type="match status" value="3"/>
</dbReference>
<evidence type="ECO:0000256" key="2">
    <source>
        <dbReference type="ARBA" id="ARBA00006692"/>
    </source>
</evidence>
<dbReference type="FunFam" id="2.60.40.10:FF:000080">
    <property type="entry name" value="Myosin light chain kinase, smooth muscle"/>
    <property type="match status" value="1"/>
</dbReference>
<dbReference type="Gene3D" id="2.60.40.10">
    <property type="entry name" value="Immunoglobulins"/>
    <property type="match status" value="3"/>
</dbReference>
<dbReference type="Proteomes" id="UP001487740">
    <property type="component" value="Unassembled WGS sequence"/>
</dbReference>
<dbReference type="Pfam" id="PF07679">
    <property type="entry name" value="I-set"/>
    <property type="match status" value="3"/>
</dbReference>
<name>A0AAW0TUR4_SCYPA</name>
<evidence type="ECO:0000256" key="4">
    <source>
        <dbReference type="ARBA" id="ARBA00023319"/>
    </source>
</evidence>
<evidence type="ECO:0000256" key="1">
    <source>
        <dbReference type="ARBA" id="ARBA00004657"/>
    </source>
</evidence>
<gene>
    <name evidence="6" type="ORF">O3P69_012909</name>
</gene>
<keyword evidence="7" id="KW-1185">Reference proteome</keyword>
<evidence type="ECO:0000259" key="5">
    <source>
        <dbReference type="PROSITE" id="PS50835"/>
    </source>
</evidence>
<dbReference type="AlphaFoldDB" id="A0AAW0TUR4"/>
<reference evidence="6 7" key="1">
    <citation type="submission" date="2023-03" db="EMBL/GenBank/DDBJ databases">
        <title>High-quality genome of Scylla paramamosain provides insights in environmental adaptation.</title>
        <authorList>
            <person name="Zhang L."/>
        </authorList>
    </citation>
    <scope>NUCLEOTIDE SEQUENCE [LARGE SCALE GENOMIC DNA]</scope>
    <source>
        <strain evidence="6">LZ_2023a</strain>
        <tissue evidence="6">Muscle</tissue>
    </source>
</reference>
<evidence type="ECO:0000313" key="7">
    <source>
        <dbReference type="Proteomes" id="UP001487740"/>
    </source>
</evidence>
<dbReference type="InterPro" id="IPR003599">
    <property type="entry name" value="Ig_sub"/>
</dbReference>
<dbReference type="GO" id="GO:0030016">
    <property type="term" value="C:myofibril"/>
    <property type="evidence" value="ECO:0007669"/>
    <property type="project" value="UniProtKB-SubCell"/>
</dbReference>
<dbReference type="CDD" id="cd00096">
    <property type="entry name" value="Ig"/>
    <property type="match status" value="1"/>
</dbReference>
<evidence type="ECO:0000256" key="3">
    <source>
        <dbReference type="ARBA" id="ARBA00023157"/>
    </source>
</evidence>
<dbReference type="InterPro" id="IPR013098">
    <property type="entry name" value="Ig_I-set"/>
</dbReference>
<feature type="domain" description="Ig-like" evidence="5">
    <location>
        <begin position="1"/>
        <end position="66"/>
    </location>
</feature>
<dbReference type="SMART" id="SM00408">
    <property type="entry name" value="IGc2"/>
    <property type="match status" value="3"/>
</dbReference>
<dbReference type="PANTHER" id="PTHR47633">
    <property type="entry name" value="IMMUNOGLOBULIN"/>
    <property type="match status" value="1"/>
</dbReference>
<dbReference type="InterPro" id="IPR013783">
    <property type="entry name" value="Ig-like_fold"/>
</dbReference>
<organism evidence="6 7">
    <name type="scientific">Scylla paramamosain</name>
    <name type="common">Mud crab</name>
    <dbReference type="NCBI Taxonomy" id="85552"/>
    <lineage>
        <taxon>Eukaryota</taxon>
        <taxon>Metazoa</taxon>
        <taxon>Ecdysozoa</taxon>
        <taxon>Arthropoda</taxon>
        <taxon>Crustacea</taxon>
        <taxon>Multicrustacea</taxon>
        <taxon>Malacostraca</taxon>
        <taxon>Eumalacostraca</taxon>
        <taxon>Eucarida</taxon>
        <taxon>Decapoda</taxon>
        <taxon>Pleocyemata</taxon>
        <taxon>Brachyura</taxon>
        <taxon>Eubrachyura</taxon>
        <taxon>Portunoidea</taxon>
        <taxon>Portunidae</taxon>
        <taxon>Portuninae</taxon>
        <taxon>Scylla</taxon>
    </lineage>
</organism>
<dbReference type="InterPro" id="IPR007110">
    <property type="entry name" value="Ig-like_dom"/>
</dbReference>
<keyword evidence="4" id="KW-0393">Immunoglobulin domain</keyword>
<dbReference type="InterPro" id="IPR036179">
    <property type="entry name" value="Ig-like_dom_sf"/>
</dbReference>
<comment type="caution">
    <text evidence="6">The sequence shown here is derived from an EMBL/GenBank/DDBJ whole genome shotgun (WGS) entry which is preliminary data.</text>
</comment>
<dbReference type="FunFam" id="2.60.40.10:FF:000032">
    <property type="entry name" value="palladin isoform X1"/>
    <property type="match status" value="1"/>
</dbReference>
<dbReference type="EMBL" id="JARAKH010000026">
    <property type="protein sequence ID" value="KAK8390017.1"/>
    <property type="molecule type" value="Genomic_DNA"/>
</dbReference>
<accession>A0AAW0TUR4</accession>
<comment type="subcellular location">
    <subcellularLocation>
        <location evidence="1">Cytoplasm</location>
        <location evidence="1">Myofibril</location>
    </subcellularLocation>
</comment>
<proteinExistence type="inferred from homology"/>
<dbReference type="PROSITE" id="PS50835">
    <property type="entry name" value="IG_LIKE"/>
    <property type="match status" value="3"/>
</dbReference>
<evidence type="ECO:0000313" key="6">
    <source>
        <dbReference type="EMBL" id="KAK8390017.1"/>
    </source>
</evidence>
<sequence length="307" mass="34659">MKGGPVPKMKWYKDGKEIKLGDRVFFTYDGDRAFLEIRPAKGTDSGMYKCVIENEHGKAETECEVSVRKCFESPSFTSTFCNQYKLPGHDVKMGVKYDGLPLPELTWYHDAEKIVSDGDRIRIRKDGEGQTLLIKDCTYSDSGVYRVVAKNKEGSVEYKAELFVSDDVDPKKRPEAPVFLKVIGDQEVFEGSKALFKAIVMGRPEPDFRWFKDGHPVISANRVNVEKDSEGLIRLSIRYVSPEDAGVYQLKAWNDFGEAACTGKLICETLTSRMKRPVGDEYQGFDKIRRSGVPMPLPDRPMISALV</sequence>
<keyword evidence="3" id="KW-1015">Disulfide bond</keyword>